<evidence type="ECO:0000313" key="6">
    <source>
        <dbReference type="Proteomes" id="UP000245921"/>
    </source>
</evidence>
<dbReference type="PANTHER" id="PTHR44846">
    <property type="entry name" value="MANNOSYL-D-GLYCERATE TRANSPORT/METABOLISM SYSTEM REPRESSOR MNGR-RELATED"/>
    <property type="match status" value="1"/>
</dbReference>
<dbReference type="GO" id="GO:0045892">
    <property type="term" value="P:negative regulation of DNA-templated transcription"/>
    <property type="evidence" value="ECO:0007669"/>
    <property type="project" value="TreeGrafter"/>
</dbReference>
<dbReference type="GO" id="GO:0003700">
    <property type="term" value="F:DNA-binding transcription factor activity"/>
    <property type="evidence" value="ECO:0007669"/>
    <property type="project" value="InterPro"/>
</dbReference>
<dbReference type="Gene3D" id="1.10.10.10">
    <property type="entry name" value="Winged helix-like DNA-binding domain superfamily/Winged helix DNA-binding domain"/>
    <property type="match status" value="1"/>
</dbReference>
<evidence type="ECO:0000313" key="5">
    <source>
        <dbReference type="EMBL" id="PWJ89006.1"/>
    </source>
</evidence>
<dbReference type="Pfam" id="PF07702">
    <property type="entry name" value="UTRA"/>
    <property type="match status" value="1"/>
</dbReference>
<evidence type="ECO:0000259" key="4">
    <source>
        <dbReference type="PROSITE" id="PS50949"/>
    </source>
</evidence>
<organism evidence="5 6">
    <name type="scientific">Oceanotoga teriensis</name>
    <dbReference type="NCBI Taxonomy" id="515440"/>
    <lineage>
        <taxon>Bacteria</taxon>
        <taxon>Thermotogati</taxon>
        <taxon>Thermotogota</taxon>
        <taxon>Thermotogae</taxon>
        <taxon>Petrotogales</taxon>
        <taxon>Petrotogaceae</taxon>
        <taxon>Oceanotoga</taxon>
    </lineage>
</organism>
<name>A0AA45C5I5_9BACT</name>
<dbReference type="InterPro" id="IPR036390">
    <property type="entry name" value="WH_DNA-bd_sf"/>
</dbReference>
<dbReference type="Gene3D" id="3.40.1410.10">
    <property type="entry name" value="Chorismate lyase-like"/>
    <property type="match status" value="1"/>
</dbReference>
<dbReference type="InterPro" id="IPR036388">
    <property type="entry name" value="WH-like_DNA-bd_sf"/>
</dbReference>
<evidence type="ECO:0000256" key="3">
    <source>
        <dbReference type="ARBA" id="ARBA00023163"/>
    </source>
</evidence>
<keyword evidence="1" id="KW-0805">Transcription regulation</keyword>
<dbReference type="GO" id="GO:0003677">
    <property type="term" value="F:DNA binding"/>
    <property type="evidence" value="ECO:0007669"/>
    <property type="project" value="UniProtKB-KW"/>
</dbReference>
<feature type="domain" description="HTH gntR-type" evidence="4">
    <location>
        <begin position="12"/>
        <end position="79"/>
    </location>
</feature>
<keyword evidence="6" id="KW-1185">Reference proteome</keyword>
<dbReference type="PRINTS" id="PR00035">
    <property type="entry name" value="HTHGNTR"/>
</dbReference>
<sequence length="244" mass="28703">MAYNIDKKNTEIPFYIQLKMILKEMIENDYTPGELIPTEIELQKRFEISRITVRDAISELVNEGYLKRKRGKGTIVLPKKIEEPLSKIKSFTDEMKERGFSPSTKSIDILITKAFDDVCKALNVKTGEQVYKISRVRCADNEPIVYFETYMNMNMKIDLDINEYSDSLYEYLKRVKKINIKYAEQRISACSADEKISNKLEIKKGEPVLLLKRKSFDEENKIIEYTKGYYISNRYEYFIKLKGE</sequence>
<keyword evidence="3" id="KW-0804">Transcription</keyword>
<dbReference type="SMART" id="SM00345">
    <property type="entry name" value="HTH_GNTR"/>
    <property type="match status" value="1"/>
</dbReference>
<dbReference type="SUPFAM" id="SSF64288">
    <property type="entry name" value="Chorismate lyase-like"/>
    <property type="match status" value="1"/>
</dbReference>
<dbReference type="PANTHER" id="PTHR44846:SF1">
    <property type="entry name" value="MANNOSYL-D-GLYCERATE TRANSPORT_METABOLISM SYSTEM REPRESSOR MNGR-RELATED"/>
    <property type="match status" value="1"/>
</dbReference>
<dbReference type="Pfam" id="PF00392">
    <property type="entry name" value="GntR"/>
    <property type="match status" value="1"/>
</dbReference>
<gene>
    <name evidence="5" type="ORF">C7380_11619</name>
</gene>
<protein>
    <submittedName>
        <fullName evidence="5">GntR family transcriptional regulator</fullName>
    </submittedName>
</protein>
<dbReference type="SMART" id="SM00866">
    <property type="entry name" value="UTRA"/>
    <property type="match status" value="1"/>
</dbReference>
<proteinExistence type="predicted"/>
<dbReference type="PROSITE" id="PS50949">
    <property type="entry name" value="HTH_GNTR"/>
    <property type="match status" value="1"/>
</dbReference>
<dbReference type="InterPro" id="IPR011663">
    <property type="entry name" value="UTRA"/>
</dbReference>
<evidence type="ECO:0000256" key="2">
    <source>
        <dbReference type="ARBA" id="ARBA00023125"/>
    </source>
</evidence>
<dbReference type="SUPFAM" id="SSF46785">
    <property type="entry name" value="Winged helix' DNA-binding domain"/>
    <property type="match status" value="1"/>
</dbReference>
<dbReference type="InterPro" id="IPR050679">
    <property type="entry name" value="Bact_HTH_transcr_reg"/>
</dbReference>
<dbReference type="InterPro" id="IPR000524">
    <property type="entry name" value="Tscrpt_reg_HTH_GntR"/>
</dbReference>
<dbReference type="RefSeq" id="WP_109605614.1">
    <property type="nucleotide sequence ID" value="NZ_QGGI01000016.1"/>
</dbReference>
<dbReference type="EMBL" id="QGGI01000016">
    <property type="protein sequence ID" value="PWJ89006.1"/>
    <property type="molecule type" value="Genomic_DNA"/>
</dbReference>
<reference evidence="5 6" key="1">
    <citation type="submission" date="2018-05" db="EMBL/GenBank/DDBJ databases">
        <title>Genomic Encyclopedia of Type Strains, Phase IV (KMG-IV): sequencing the most valuable type-strain genomes for metagenomic binning, comparative biology and taxonomic classification.</title>
        <authorList>
            <person name="Goeker M."/>
        </authorList>
    </citation>
    <scope>NUCLEOTIDE SEQUENCE [LARGE SCALE GENOMIC DNA]</scope>
    <source>
        <strain evidence="5 6">DSM 24906</strain>
    </source>
</reference>
<dbReference type="CDD" id="cd07377">
    <property type="entry name" value="WHTH_GntR"/>
    <property type="match status" value="1"/>
</dbReference>
<keyword evidence="2" id="KW-0238">DNA-binding</keyword>
<dbReference type="InterPro" id="IPR028978">
    <property type="entry name" value="Chorismate_lyase_/UTRA_dom_sf"/>
</dbReference>
<dbReference type="AlphaFoldDB" id="A0AA45C5I5"/>
<comment type="caution">
    <text evidence="5">The sequence shown here is derived from an EMBL/GenBank/DDBJ whole genome shotgun (WGS) entry which is preliminary data.</text>
</comment>
<dbReference type="Proteomes" id="UP000245921">
    <property type="component" value="Unassembled WGS sequence"/>
</dbReference>
<accession>A0AA45C5I5</accession>
<evidence type="ECO:0000256" key="1">
    <source>
        <dbReference type="ARBA" id="ARBA00023015"/>
    </source>
</evidence>